<feature type="transmembrane region" description="Helical" evidence="1">
    <location>
        <begin position="7"/>
        <end position="24"/>
    </location>
</feature>
<organism evidence="2 3">
    <name type="scientific">Robiginitalea myxolifaciens</name>
    <dbReference type="NCBI Taxonomy" id="400055"/>
    <lineage>
        <taxon>Bacteria</taxon>
        <taxon>Pseudomonadati</taxon>
        <taxon>Bacteroidota</taxon>
        <taxon>Flavobacteriia</taxon>
        <taxon>Flavobacteriales</taxon>
        <taxon>Flavobacteriaceae</taxon>
        <taxon>Robiginitalea</taxon>
    </lineage>
</organism>
<name>A0A1I6HE02_9FLAO</name>
<dbReference type="AlphaFoldDB" id="A0A1I6HE02"/>
<keyword evidence="1" id="KW-0472">Membrane</keyword>
<evidence type="ECO:0008006" key="4">
    <source>
        <dbReference type="Google" id="ProtNLM"/>
    </source>
</evidence>
<feature type="transmembrane region" description="Helical" evidence="1">
    <location>
        <begin position="102"/>
        <end position="122"/>
    </location>
</feature>
<feature type="transmembrane region" description="Helical" evidence="1">
    <location>
        <begin position="44"/>
        <end position="61"/>
    </location>
</feature>
<evidence type="ECO:0000313" key="3">
    <source>
        <dbReference type="Proteomes" id="UP000199534"/>
    </source>
</evidence>
<proteinExistence type="predicted"/>
<dbReference type="EMBL" id="FOYQ01000002">
    <property type="protein sequence ID" value="SFR52712.1"/>
    <property type="molecule type" value="Genomic_DNA"/>
</dbReference>
<dbReference type="STRING" id="400055.SAMN04490243_2625"/>
<gene>
    <name evidence="2" type="ORF">SAMN04490243_2625</name>
</gene>
<keyword evidence="1" id="KW-1133">Transmembrane helix</keyword>
<keyword evidence="1" id="KW-0812">Transmembrane</keyword>
<protein>
    <recommendedName>
        <fullName evidence="4">Transcription termination factor Rho</fullName>
    </recommendedName>
</protein>
<feature type="transmembrane region" description="Helical" evidence="1">
    <location>
        <begin position="73"/>
        <end position="90"/>
    </location>
</feature>
<evidence type="ECO:0000256" key="1">
    <source>
        <dbReference type="SAM" id="Phobius"/>
    </source>
</evidence>
<reference evidence="2 3" key="1">
    <citation type="submission" date="2016-10" db="EMBL/GenBank/DDBJ databases">
        <authorList>
            <person name="de Groot N.N."/>
        </authorList>
    </citation>
    <scope>NUCLEOTIDE SEQUENCE [LARGE SCALE GENOMIC DNA]</scope>
    <source>
        <strain evidence="2 3">DSM 21019</strain>
    </source>
</reference>
<sequence>MIQRIQTVYLLIAAILSGILPFWLNLWTSASGEPVYASAELPVSIAFYASALLSVIAILRFKDRKSQFVLNRLNILLHLFLLGFFVYRSLNLSGETEVSEKGIGMIIPIFSIVFLVLANKAIKRDEDLVKSVDRLR</sequence>
<dbReference type="OrthoDB" id="594989at2"/>
<dbReference type="RefSeq" id="WP_092983003.1">
    <property type="nucleotide sequence ID" value="NZ_FOYQ01000002.1"/>
</dbReference>
<keyword evidence="3" id="KW-1185">Reference proteome</keyword>
<dbReference type="InterPro" id="IPR025635">
    <property type="entry name" value="DUF4293"/>
</dbReference>
<dbReference type="Proteomes" id="UP000199534">
    <property type="component" value="Unassembled WGS sequence"/>
</dbReference>
<evidence type="ECO:0000313" key="2">
    <source>
        <dbReference type="EMBL" id="SFR52712.1"/>
    </source>
</evidence>
<dbReference type="Pfam" id="PF14126">
    <property type="entry name" value="DUF4293"/>
    <property type="match status" value="1"/>
</dbReference>
<accession>A0A1I6HE02</accession>